<comment type="caution">
    <text evidence="1">The sequence shown here is derived from an EMBL/GenBank/DDBJ whole genome shotgun (WGS) entry which is preliminary data.</text>
</comment>
<name>A0A0F9B0E9_9ZZZZ</name>
<gene>
    <name evidence="1" type="ORF">LCGC14_2786400</name>
</gene>
<dbReference type="EMBL" id="LAZR01051906">
    <property type="protein sequence ID" value="KKK84134.1"/>
    <property type="molecule type" value="Genomic_DNA"/>
</dbReference>
<accession>A0A0F9B0E9</accession>
<feature type="non-terminal residue" evidence="1">
    <location>
        <position position="153"/>
    </location>
</feature>
<protein>
    <submittedName>
        <fullName evidence="1">Uncharacterized protein</fullName>
    </submittedName>
</protein>
<dbReference type="AlphaFoldDB" id="A0A0F9B0E9"/>
<reference evidence="1" key="1">
    <citation type="journal article" date="2015" name="Nature">
        <title>Complex archaea that bridge the gap between prokaryotes and eukaryotes.</title>
        <authorList>
            <person name="Spang A."/>
            <person name="Saw J.H."/>
            <person name="Jorgensen S.L."/>
            <person name="Zaremba-Niedzwiedzka K."/>
            <person name="Martijn J."/>
            <person name="Lind A.E."/>
            <person name="van Eijk R."/>
            <person name="Schleper C."/>
            <person name="Guy L."/>
            <person name="Ettema T.J."/>
        </authorList>
    </citation>
    <scope>NUCLEOTIDE SEQUENCE</scope>
</reference>
<evidence type="ECO:0000313" key="1">
    <source>
        <dbReference type="EMBL" id="KKK84134.1"/>
    </source>
</evidence>
<proteinExistence type="predicted"/>
<organism evidence="1">
    <name type="scientific">marine sediment metagenome</name>
    <dbReference type="NCBI Taxonomy" id="412755"/>
    <lineage>
        <taxon>unclassified sequences</taxon>
        <taxon>metagenomes</taxon>
        <taxon>ecological metagenomes</taxon>
    </lineage>
</organism>
<sequence length="153" mass="16194">MKQICMTSTILLVVAAAQAGMVVQTWGPGKDVSHPGTLRITDAGDGGAVIEVDLTKLPAGTKVFAARLFMERAQVTVPPRRRGQQPKPLADDALVACEVYAGPKPAGKPLEIVGPWFDCLDATRAVAAAAGGRCRLKRLPIGMPRHMGERSII</sequence>